<dbReference type="Pfam" id="PF18073">
    <property type="entry name" value="Zn_ribbon_LapB"/>
    <property type="match status" value="1"/>
</dbReference>
<keyword evidence="9 11" id="KW-0238">DNA-binding</keyword>
<dbReference type="InterPro" id="IPR027417">
    <property type="entry name" value="P-loop_NTPase"/>
</dbReference>
<sequence length="534" mass="57783">MKLTSVFVCQQCGFRSFQFLGRCPECGTWNSLVEQVEERSKVQGLGSMGKGRKVGEGAKITYLSEVEKQHFERLSTGLGEFDRVLGGPARNASRSDAGGGIVPGSLVLVSGDPGIGKSTLLTQLALGLNQRLDVRSGKIDEEVRGLKLEDQISNIQPHSPSSNLQHPTSNVLYVAGEESAHQIKIRAERINPKADLAILNETDVDVICEVIRNLRLDVRSGKIDDEVRGLKVESPSSNFQSQNPASKDRQVASSAYLQHPISLIIIDSIQTLETSDLTGVAGSVGQVRECAHRLQKVAKSLHVPIFLVGHVTKEGTVAGPKTLEHVVDVVLSLEGEPTSNFRILRSTKNRFGPTDEVGIFEMEETGMVEVKNPSKMFLETKVEAPGSAVVATLTGLRPLMVEIQALTTKSFLPAPRRVGTGIDNNRLQLLTAVLQKRLGLPLYDQDIFVNVTGGLKVFEPAADLAICLAIVSSLKDKVVVPKTMIVGEVGLLGEVREVRGLDKRIAEAKQLGFTNVISSENAKSLAQAVRLALR</sequence>
<feature type="region of interest" description="Disordered" evidence="12">
    <location>
        <begin position="232"/>
        <end position="251"/>
    </location>
</feature>
<evidence type="ECO:0000313" key="15">
    <source>
        <dbReference type="Proteomes" id="UP000176405"/>
    </source>
</evidence>
<evidence type="ECO:0000256" key="7">
    <source>
        <dbReference type="ARBA" id="ARBA00022840"/>
    </source>
</evidence>
<evidence type="ECO:0000256" key="9">
    <source>
        <dbReference type="ARBA" id="ARBA00023125"/>
    </source>
</evidence>
<evidence type="ECO:0000256" key="8">
    <source>
        <dbReference type="ARBA" id="ARBA00023016"/>
    </source>
</evidence>
<accession>A0A1F5K634</accession>
<comment type="similarity">
    <text evidence="11">Belongs to the RecA family. RadA subfamily.</text>
</comment>
<evidence type="ECO:0000259" key="13">
    <source>
        <dbReference type="PROSITE" id="PS50162"/>
    </source>
</evidence>
<dbReference type="PROSITE" id="PS50162">
    <property type="entry name" value="RECA_2"/>
    <property type="match status" value="1"/>
</dbReference>
<evidence type="ECO:0000256" key="11">
    <source>
        <dbReference type="HAMAP-Rule" id="MF_01498"/>
    </source>
</evidence>
<keyword evidence="6" id="KW-0862">Zinc</keyword>
<dbReference type="InterPro" id="IPR014721">
    <property type="entry name" value="Ribsml_uS5_D2-typ_fold_subgr"/>
</dbReference>
<evidence type="ECO:0000256" key="4">
    <source>
        <dbReference type="ARBA" id="ARBA00022771"/>
    </source>
</evidence>
<evidence type="ECO:0000313" key="14">
    <source>
        <dbReference type="EMBL" id="OGE36255.1"/>
    </source>
</evidence>
<keyword evidence="5" id="KW-0378">Hydrolase</keyword>
<reference evidence="14 15" key="1">
    <citation type="journal article" date="2016" name="Nat. Commun.">
        <title>Thousands of microbial genomes shed light on interconnected biogeochemical processes in an aquifer system.</title>
        <authorList>
            <person name="Anantharaman K."/>
            <person name="Brown C.T."/>
            <person name="Hug L.A."/>
            <person name="Sharon I."/>
            <person name="Castelle C.J."/>
            <person name="Probst A.J."/>
            <person name="Thomas B.C."/>
            <person name="Singh A."/>
            <person name="Wilkins M.J."/>
            <person name="Karaoz U."/>
            <person name="Brodie E.L."/>
            <person name="Williams K.H."/>
            <person name="Hubbard S.S."/>
            <person name="Banfield J.F."/>
        </authorList>
    </citation>
    <scope>NUCLEOTIDE SEQUENCE [LARGE SCALE GENOMIC DNA]</scope>
</reference>
<dbReference type="InterPro" id="IPR004504">
    <property type="entry name" value="DNA_repair_RadA"/>
</dbReference>
<feature type="domain" description="RecA family profile 1" evidence="13">
    <location>
        <begin position="70"/>
        <end position="311"/>
    </location>
</feature>
<proteinExistence type="inferred from homology"/>
<dbReference type="InterPro" id="IPR020568">
    <property type="entry name" value="Ribosomal_Su5_D2-typ_SF"/>
</dbReference>
<dbReference type="InterPro" id="IPR041166">
    <property type="entry name" value="Rubredoxin_2"/>
</dbReference>
<dbReference type="HAMAP" id="MF_01498">
    <property type="entry name" value="RadA_bact"/>
    <property type="match status" value="1"/>
</dbReference>
<keyword evidence="8 11" id="KW-0346">Stress response</keyword>
<feature type="compositionally biased region" description="Polar residues" evidence="12">
    <location>
        <begin position="234"/>
        <end position="251"/>
    </location>
</feature>
<dbReference type="SUPFAM" id="SSF52540">
    <property type="entry name" value="P-loop containing nucleoside triphosphate hydrolases"/>
    <property type="match status" value="1"/>
</dbReference>
<keyword evidence="1 11" id="KW-0479">Metal-binding</keyword>
<dbReference type="GO" id="GO:0140664">
    <property type="term" value="F:ATP-dependent DNA damage sensor activity"/>
    <property type="evidence" value="ECO:0007669"/>
    <property type="project" value="InterPro"/>
</dbReference>
<feature type="binding site" evidence="11">
    <location>
        <begin position="111"/>
        <end position="118"/>
    </location>
    <ligand>
        <name>ATP</name>
        <dbReference type="ChEBI" id="CHEBI:30616"/>
    </ligand>
</feature>
<comment type="caution">
    <text evidence="14">The sequence shown here is derived from an EMBL/GenBank/DDBJ whole genome shotgun (WGS) entry which is preliminary data.</text>
</comment>
<comment type="domain">
    <text evidence="11">The middle region has homology to RecA with ATPase motifs including the RadA KNRFG motif, while the C-terminus is homologous to Lon protease.</text>
</comment>
<dbReference type="InterPro" id="IPR003593">
    <property type="entry name" value="AAA+_ATPase"/>
</dbReference>
<dbReference type="PRINTS" id="PR01874">
    <property type="entry name" value="DNAREPAIRADA"/>
</dbReference>
<dbReference type="Pfam" id="PF13541">
    <property type="entry name" value="ChlI"/>
    <property type="match status" value="1"/>
</dbReference>
<dbReference type="STRING" id="1797780.A3E45_04145"/>
<name>A0A1F5K634_9BACT</name>
<keyword evidence="2 11" id="KW-0547">Nucleotide-binding</keyword>
<gene>
    <name evidence="11" type="primary">radA</name>
    <name evidence="14" type="ORF">A3E45_04145</name>
</gene>
<dbReference type="GO" id="GO:0003684">
    <property type="term" value="F:damaged DNA binding"/>
    <property type="evidence" value="ECO:0007669"/>
    <property type="project" value="InterPro"/>
</dbReference>
<feature type="short sequence motif" description="RadA KNRFG motif" evidence="11">
    <location>
        <begin position="348"/>
        <end position="352"/>
    </location>
</feature>
<dbReference type="GO" id="GO:0000725">
    <property type="term" value="P:recombinational repair"/>
    <property type="evidence" value="ECO:0007669"/>
    <property type="project" value="UniProtKB-UniRule"/>
</dbReference>
<dbReference type="Gene3D" id="3.40.50.300">
    <property type="entry name" value="P-loop containing nucleotide triphosphate hydrolases"/>
    <property type="match status" value="1"/>
</dbReference>
<dbReference type="GO" id="GO:0016787">
    <property type="term" value="F:hydrolase activity"/>
    <property type="evidence" value="ECO:0007669"/>
    <property type="project" value="UniProtKB-KW"/>
</dbReference>
<protein>
    <recommendedName>
        <fullName evidence="11">DNA repair protein RadA</fullName>
    </recommendedName>
</protein>
<dbReference type="PANTHER" id="PTHR32472:SF10">
    <property type="entry name" value="DNA REPAIR PROTEIN RADA-LIKE PROTEIN"/>
    <property type="match status" value="1"/>
</dbReference>
<keyword evidence="3 11" id="KW-0227">DNA damage</keyword>
<evidence type="ECO:0000256" key="6">
    <source>
        <dbReference type="ARBA" id="ARBA00022833"/>
    </source>
</evidence>
<dbReference type="AlphaFoldDB" id="A0A1F5K634"/>
<dbReference type="PANTHER" id="PTHR32472">
    <property type="entry name" value="DNA REPAIR PROTEIN RADA"/>
    <property type="match status" value="1"/>
</dbReference>
<dbReference type="SUPFAM" id="SSF54211">
    <property type="entry name" value="Ribosomal protein S5 domain 2-like"/>
    <property type="match status" value="1"/>
</dbReference>
<evidence type="ECO:0000256" key="5">
    <source>
        <dbReference type="ARBA" id="ARBA00022801"/>
    </source>
</evidence>
<evidence type="ECO:0000256" key="10">
    <source>
        <dbReference type="ARBA" id="ARBA00023204"/>
    </source>
</evidence>
<feature type="region of interest" description="Lon-protease-like" evidence="11">
    <location>
        <begin position="446"/>
        <end position="534"/>
    </location>
</feature>
<keyword evidence="4" id="KW-0863">Zinc-finger</keyword>
<dbReference type="SMART" id="SM00382">
    <property type="entry name" value="AAA"/>
    <property type="match status" value="1"/>
</dbReference>
<keyword evidence="10 11" id="KW-0234">DNA repair</keyword>
<dbReference type="GO" id="GO:0005829">
    <property type="term" value="C:cytosol"/>
    <property type="evidence" value="ECO:0007669"/>
    <property type="project" value="TreeGrafter"/>
</dbReference>
<comment type="function">
    <text evidence="11">Plays a role in repairing double-strand DNA breaks, probably involving stabilizing or processing branched DNA or blocked replication forks.</text>
</comment>
<evidence type="ECO:0000256" key="2">
    <source>
        <dbReference type="ARBA" id="ARBA00022741"/>
    </source>
</evidence>
<dbReference type="InterPro" id="IPR020588">
    <property type="entry name" value="RecA_ATP-bd"/>
</dbReference>
<dbReference type="Gene3D" id="3.30.230.10">
    <property type="match status" value="1"/>
</dbReference>
<evidence type="ECO:0000256" key="3">
    <source>
        <dbReference type="ARBA" id="ARBA00022763"/>
    </source>
</evidence>
<dbReference type="EMBL" id="MFDH01000014">
    <property type="protein sequence ID" value="OGE36255.1"/>
    <property type="molecule type" value="Genomic_DNA"/>
</dbReference>
<evidence type="ECO:0000256" key="1">
    <source>
        <dbReference type="ARBA" id="ARBA00022723"/>
    </source>
</evidence>
<evidence type="ECO:0000256" key="12">
    <source>
        <dbReference type="SAM" id="MobiDB-lite"/>
    </source>
</evidence>
<organism evidence="14 15">
    <name type="scientific">Candidatus Daviesbacteria bacterium RIFCSPHIGHO2_12_FULL_43_11</name>
    <dbReference type="NCBI Taxonomy" id="1797780"/>
    <lineage>
        <taxon>Bacteria</taxon>
        <taxon>Candidatus Daviesiibacteriota</taxon>
    </lineage>
</organism>
<keyword evidence="7 11" id="KW-0067">ATP-binding</keyword>
<dbReference type="GO" id="GO:0008270">
    <property type="term" value="F:zinc ion binding"/>
    <property type="evidence" value="ECO:0007669"/>
    <property type="project" value="UniProtKB-KW"/>
</dbReference>
<dbReference type="GO" id="GO:0005524">
    <property type="term" value="F:ATP binding"/>
    <property type="evidence" value="ECO:0007669"/>
    <property type="project" value="UniProtKB-UniRule"/>
</dbReference>
<dbReference type="Proteomes" id="UP000176405">
    <property type="component" value="Unassembled WGS sequence"/>
</dbReference>